<evidence type="ECO:0000256" key="1">
    <source>
        <dbReference type="SAM" id="MobiDB-lite"/>
    </source>
</evidence>
<gene>
    <name evidence="2" type="ORF">Vafri_7951</name>
</gene>
<protein>
    <submittedName>
        <fullName evidence="2">Uncharacterized protein</fullName>
    </submittedName>
</protein>
<dbReference type="EMBL" id="BNCO01000012">
    <property type="protein sequence ID" value="GIL51986.1"/>
    <property type="molecule type" value="Genomic_DNA"/>
</dbReference>
<organism evidence="2 3">
    <name type="scientific">Volvox africanus</name>
    <dbReference type="NCBI Taxonomy" id="51714"/>
    <lineage>
        <taxon>Eukaryota</taxon>
        <taxon>Viridiplantae</taxon>
        <taxon>Chlorophyta</taxon>
        <taxon>core chlorophytes</taxon>
        <taxon>Chlorophyceae</taxon>
        <taxon>CS clade</taxon>
        <taxon>Chlamydomonadales</taxon>
        <taxon>Volvocaceae</taxon>
        <taxon>Volvox</taxon>
    </lineage>
</organism>
<sequence length="127" mass="12722">AHILELRAPAARTTTVNPLLIAASQSVAVTTLGVAATGGADEGCIAAGTPAASPEAARLPAVPVAFTSGVPAAAPPAGPPAAAVTKRSEPLRTRSTSARATMCGCRWLRTRRMYGSSCRSGVSIRGQ</sequence>
<evidence type="ECO:0000313" key="3">
    <source>
        <dbReference type="Proteomes" id="UP000747399"/>
    </source>
</evidence>
<keyword evidence="3" id="KW-1185">Reference proteome</keyword>
<dbReference type="Proteomes" id="UP000747399">
    <property type="component" value="Unassembled WGS sequence"/>
</dbReference>
<proteinExistence type="predicted"/>
<accession>A0A8J4B2X4</accession>
<feature type="non-terminal residue" evidence="2">
    <location>
        <position position="1"/>
    </location>
</feature>
<name>A0A8J4B2X4_9CHLO</name>
<dbReference type="AlphaFoldDB" id="A0A8J4B2X4"/>
<reference evidence="2" key="1">
    <citation type="journal article" date="2021" name="Proc. Natl. Acad. Sci. U.S.A.">
        <title>Three genomes in the algal genus Volvox reveal the fate of a haploid sex-determining region after a transition to homothallism.</title>
        <authorList>
            <person name="Yamamoto K."/>
            <person name="Hamaji T."/>
            <person name="Kawai-Toyooka H."/>
            <person name="Matsuzaki R."/>
            <person name="Takahashi F."/>
            <person name="Nishimura Y."/>
            <person name="Kawachi M."/>
            <person name="Noguchi H."/>
            <person name="Minakuchi Y."/>
            <person name="Umen J.G."/>
            <person name="Toyoda A."/>
            <person name="Nozaki H."/>
        </authorList>
    </citation>
    <scope>NUCLEOTIDE SEQUENCE</scope>
    <source>
        <strain evidence="2">NIES-3780</strain>
    </source>
</reference>
<comment type="caution">
    <text evidence="2">The sequence shown here is derived from an EMBL/GenBank/DDBJ whole genome shotgun (WGS) entry which is preliminary data.</text>
</comment>
<evidence type="ECO:0000313" key="2">
    <source>
        <dbReference type="EMBL" id="GIL51986.1"/>
    </source>
</evidence>
<feature type="region of interest" description="Disordered" evidence="1">
    <location>
        <begin position="73"/>
        <end position="95"/>
    </location>
</feature>